<dbReference type="EMBL" id="CAMGYJ010000004">
    <property type="protein sequence ID" value="CAI0399429.1"/>
    <property type="molecule type" value="Genomic_DNA"/>
</dbReference>
<dbReference type="PANTHER" id="PTHR10209:SF732">
    <property type="entry name" value="FLAVONOL SYNTHASE_FLAVANONE 3-HYDROXYLASE-LIKE"/>
    <property type="match status" value="1"/>
</dbReference>
<evidence type="ECO:0000256" key="2">
    <source>
        <dbReference type="ARBA" id="ARBA00022723"/>
    </source>
</evidence>
<evidence type="ECO:0000259" key="5">
    <source>
        <dbReference type="Pfam" id="PF03171"/>
    </source>
</evidence>
<keyword evidence="3" id="KW-0560">Oxidoreductase</keyword>
<keyword evidence="2" id="KW-0479">Metal-binding</keyword>
<dbReference type="Pfam" id="PF03171">
    <property type="entry name" value="2OG-FeII_Oxy"/>
    <property type="match status" value="1"/>
</dbReference>
<dbReference type="Proteomes" id="UP001154282">
    <property type="component" value="Unassembled WGS sequence"/>
</dbReference>
<feature type="domain" description="Isopenicillin N synthase-like Fe(2+) 2OG dioxygenase" evidence="5">
    <location>
        <begin position="138"/>
        <end position="196"/>
    </location>
</feature>
<accession>A0AAV0IRJ0</accession>
<dbReference type="GO" id="GO:0046872">
    <property type="term" value="F:metal ion binding"/>
    <property type="evidence" value="ECO:0007669"/>
    <property type="project" value="UniProtKB-KW"/>
</dbReference>
<dbReference type="AlphaFoldDB" id="A0AAV0IRJ0"/>
<evidence type="ECO:0000256" key="4">
    <source>
        <dbReference type="ARBA" id="ARBA00023004"/>
    </source>
</evidence>
<evidence type="ECO:0000313" key="8">
    <source>
        <dbReference type="Proteomes" id="UP001154282"/>
    </source>
</evidence>
<keyword evidence="8" id="KW-1185">Reference proteome</keyword>
<dbReference type="InterPro" id="IPR027443">
    <property type="entry name" value="IPNS-like_sf"/>
</dbReference>
<dbReference type="Pfam" id="PF14226">
    <property type="entry name" value="DIOX_N"/>
    <property type="match status" value="1"/>
</dbReference>
<dbReference type="PANTHER" id="PTHR10209">
    <property type="entry name" value="OXIDOREDUCTASE, 2OG-FE II OXYGENASE FAMILY PROTEIN"/>
    <property type="match status" value="1"/>
</dbReference>
<comment type="caution">
    <text evidence="7">The sequence shown here is derived from an EMBL/GenBank/DDBJ whole genome shotgun (WGS) entry which is preliminary data.</text>
</comment>
<comment type="similarity">
    <text evidence="1">Belongs to the iron/ascorbate-dependent oxidoreductase family.</text>
</comment>
<dbReference type="SUPFAM" id="SSF51197">
    <property type="entry name" value="Clavaminate synthase-like"/>
    <property type="match status" value="1"/>
</dbReference>
<name>A0AAV0IRJ0_9ROSI</name>
<dbReference type="InterPro" id="IPR026992">
    <property type="entry name" value="DIOX_N"/>
</dbReference>
<proteinExistence type="inferred from homology"/>
<gene>
    <name evidence="7" type="ORF">LITE_LOCUS10298</name>
</gene>
<protein>
    <submittedName>
        <fullName evidence="7">Uncharacterized protein</fullName>
    </submittedName>
</protein>
<dbReference type="InterPro" id="IPR044861">
    <property type="entry name" value="IPNS-like_FE2OG_OXY"/>
</dbReference>
<reference evidence="7" key="1">
    <citation type="submission" date="2022-08" db="EMBL/GenBank/DDBJ databases">
        <authorList>
            <person name="Gutierrez-Valencia J."/>
        </authorList>
    </citation>
    <scope>NUCLEOTIDE SEQUENCE</scope>
</reference>
<sequence length="196" mass="21628">MEVLKEACSEYGFFKIVNHGVPIGLIDRALEASATFFDLPDDEKWKFSALPGSYLPAGYSQHQPVYSLDKNETLSMFPPSSAFNVFPTNPPDLREVMEEVFSCLSKTGGLIEGIINDCLGLPTGVIQQFNSDRNWDFMVARRYFPATEEEDRGITAHQDGNSLTFVIQDDAGGLEVCKNGEWILATPTPGAIIVNV</sequence>
<feature type="domain" description="Non-haem dioxygenase N-terminal" evidence="6">
    <location>
        <begin position="3"/>
        <end position="75"/>
    </location>
</feature>
<evidence type="ECO:0000256" key="3">
    <source>
        <dbReference type="ARBA" id="ARBA00023002"/>
    </source>
</evidence>
<keyword evidence="4" id="KW-0408">Iron</keyword>
<evidence type="ECO:0000259" key="6">
    <source>
        <dbReference type="Pfam" id="PF14226"/>
    </source>
</evidence>
<organism evidence="7 8">
    <name type="scientific">Linum tenue</name>
    <dbReference type="NCBI Taxonomy" id="586396"/>
    <lineage>
        <taxon>Eukaryota</taxon>
        <taxon>Viridiplantae</taxon>
        <taxon>Streptophyta</taxon>
        <taxon>Embryophyta</taxon>
        <taxon>Tracheophyta</taxon>
        <taxon>Spermatophyta</taxon>
        <taxon>Magnoliopsida</taxon>
        <taxon>eudicotyledons</taxon>
        <taxon>Gunneridae</taxon>
        <taxon>Pentapetalae</taxon>
        <taxon>rosids</taxon>
        <taxon>fabids</taxon>
        <taxon>Malpighiales</taxon>
        <taxon>Linaceae</taxon>
        <taxon>Linum</taxon>
    </lineage>
</organism>
<evidence type="ECO:0000313" key="7">
    <source>
        <dbReference type="EMBL" id="CAI0399429.1"/>
    </source>
</evidence>
<dbReference type="GO" id="GO:0016491">
    <property type="term" value="F:oxidoreductase activity"/>
    <property type="evidence" value="ECO:0007669"/>
    <property type="project" value="UniProtKB-KW"/>
</dbReference>
<dbReference type="Gene3D" id="2.60.120.330">
    <property type="entry name" value="B-lactam Antibiotic, Isopenicillin N Synthase, Chain"/>
    <property type="match status" value="1"/>
</dbReference>
<evidence type="ECO:0000256" key="1">
    <source>
        <dbReference type="ARBA" id="ARBA00008056"/>
    </source>
</evidence>